<evidence type="ECO:0000256" key="1">
    <source>
        <dbReference type="PROSITE-ProRule" id="PRU00042"/>
    </source>
</evidence>
<dbReference type="InterPro" id="IPR013087">
    <property type="entry name" value="Znf_C2H2_type"/>
</dbReference>
<dbReference type="AlphaFoldDB" id="A0A232F902"/>
<reference evidence="4 5" key="1">
    <citation type="journal article" date="2017" name="Curr. Biol.">
        <title>The Evolution of Venom by Co-option of Single-Copy Genes.</title>
        <authorList>
            <person name="Martinson E.O."/>
            <person name="Mrinalini"/>
            <person name="Kelkar Y.D."/>
            <person name="Chang C.H."/>
            <person name="Werren J.H."/>
        </authorList>
    </citation>
    <scope>NUCLEOTIDE SEQUENCE [LARGE SCALE GENOMIC DNA]</scope>
    <source>
        <strain evidence="4 5">Alberta</strain>
        <tissue evidence="4">Whole body</tissue>
    </source>
</reference>
<dbReference type="OrthoDB" id="10634933at2759"/>
<dbReference type="PROSITE" id="PS00028">
    <property type="entry name" value="ZINC_FINGER_C2H2_1"/>
    <property type="match status" value="1"/>
</dbReference>
<dbReference type="Gene3D" id="3.30.160.60">
    <property type="entry name" value="Classic Zinc Finger"/>
    <property type="match status" value="1"/>
</dbReference>
<protein>
    <recommendedName>
        <fullName evidence="3">C2H2-type domain-containing protein</fullName>
    </recommendedName>
</protein>
<comment type="caution">
    <text evidence="4">The sequence shown here is derived from an EMBL/GenBank/DDBJ whole genome shotgun (WGS) entry which is preliminary data.</text>
</comment>
<name>A0A232F902_9HYME</name>
<gene>
    <name evidence="4" type="ORF">TSAR_008791</name>
</gene>
<evidence type="ECO:0000313" key="4">
    <source>
        <dbReference type="EMBL" id="OXU26970.1"/>
    </source>
</evidence>
<keyword evidence="1" id="KW-0862">Zinc</keyword>
<evidence type="ECO:0000256" key="2">
    <source>
        <dbReference type="SAM" id="MobiDB-lite"/>
    </source>
</evidence>
<evidence type="ECO:0000313" key="5">
    <source>
        <dbReference type="Proteomes" id="UP000215335"/>
    </source>
</evidence>
<feature type="domain" description="C2H2-type" evidence="3">
    <location>
        <begin position="273"/>
        <end position="301"/>
    </location>
</feature>
<dbReference type="SMART" id="SM00355">
    <property type="entry name" value="ZnF_C2H2"/>
    <property type="match status" value="2"/>
</dbReference>
<feature type="compositionally biased region" description="Basic and acidic residues" evidence="2">
    <location>
        <begin position="1"/>
        <end position="12"/>
    </location>
</feature>
<keyword evidence="1" id="KW-0479">Metal-binding</keyword>
<keyword evidence="1" id="KW-0863">Zinc-finger</keyword>
<organism evidence="4 5">
    <name type="scientific">Trichomalopsis sarcophagae</name>
    <dbReference type="NCBI Taxonomy" id="543379"/>
    <lineage>
        <taxon>Eukaryota</taxon>
        <taxon>Metazoa</taxon>
        <taxon>Ecdysozoa</taxon>
        <taxon>Arthropoda</taxon>
        <taxon>Hexapoda</taxon>
        <taxon>Insecta</taxon>
        <taxon>Pterygota</taxon>
        <taxon>Neoptera</taxon>
        <taxon>Endopterygota</taxon>
        <taxon>Hymenoptera</taxon>
        <taxon>Apocrita</taxon>
        <taxon>Proctotrupomorpha</taxon>
        <taxon>Chalcidoidea</taxon>
        <taxon>Pteromalidae</taxon>
        <taxon>Pteromalinae</taxon>
        <taxon>Trichomalopsis</taxon>
    </lineage>
</organism>
<keyword evidence="5" id="KW-1185">Reference proteome</keyword>
<feature type="region of interest" description="Disordered" evidence="2">
    <location>
        <begin position="1"/>
        <end position="66"/>
    </location>
</feature>
<sequence length="354" mass="39456">MSSPESLKEQDLKNLFPGQKQLNGTYGSAKSSSSIDNSPPCSPFLSREKNNNRTHDRGRPLPPLREQVDGKFESAVQTFTENTMMAGCELVDLGSSRSNNRSNHRARIDVDLDLIGLRPEHLWLRLFLNKPDLMQHDIISSEEITTNNPVTLSSSPAANTQQATYYNSTESHNNELQGNDDLFTSVEAVLPPVANNISRCNDANLPEYSYSLQYIDLDAFQAEMALTRHSHHQQQVDGNVDAASELEKVQQQTVADATKKRKRNKALLKERNISCSQCPRKFRSAGYLKIHFNSAHPRDGTISKCHCNVCGKGFYHGGALALHKRRYKCSRPAAVPAETVNAIDTMAVCVNERS</sequence>
<dbReference type="GO" id="GO:0008270">
    <property type="term" value="F:zinc ion binding"/>
    <property type="evidence" value="ECO:0007669"/>
    <property type="project" value="UniProtKB-KW"/>
</dbReference>
<feature type="compositionally biased region" description="Basic and acidic residues" evidence="2">
    <location>
        <begin position="46"/>
        <end position="59"/>
    </location>
</feature>
<dbReference type="PROSITE" id="PS50157">
    <property type="entry name" value="ZINC_FINGER_C2H2_2"/>
    <property type="match status" value="2"/>
</dbReference>
<feature type="compositionally biased region" description="Low complexity" evidence="2">
    <location>
        <begin position="28"/>
        <end position="39"/>
    </location>
</feature>
<proteinExistence type="predicted"/>
<accession>A0A232F902</accession>
<feature type="domain" description="C2H2-type" evidence="3">
    <location>
        <begin position="305"/>
        <end position="332"/>
    </location>
</feature>
<dbReference type="Pfam" id="PF00096">
    <property type="entry name" value="zf-C2H2"/>
    <property type="match status" value="1"/>
</dbReference>
<dbReference type="Proteomes" id="UP000215335">
    <property type="component" value="Unassembled WGS sequence"/>
</dbReference>
<evidence type="ECO:0000259" key="3">
    <source>
        <dbReference type="PROSITE" id="PS50157"/>
    </source>
</evidence>
<dbReference type="EMBL" id="NNAY01000686">
    <property type="protein sequence ID" value="OXU26970.1"/>
    <property type="molecule type" value="Genomic_DNA"/>
</dbReference>